<keyword evidence="1 5" id="KW-0328">Glycosyltransferase</keyword>
<dbReference type="GO" id="GO:0016757">
    <property type="term" value="F:glycosyltransferase activity"/>
    <property type="evidence" value="ECO:0007669"/>
    <property type="project" value="UniProtKB-KW"/>
</dbReference>
<dbReference type="GO" id="GO:1901137">
    <property type="term" value="P:carbohydrate derivative biosynthetic process"/>
    <property type="evidence" value="ECO:0007669"/>
    <property type="project" value="UniProtKB-ARBA"/>
</dbReference>
<feature type="domain" description="Glycosyl transferase family 1" evidence="3">
    <location>
        <begin position="199"/>
        <end position="352"/>
    </location>
</feature>
<dbReference type="Proteomes" id="UP000217209">
    <property type="component" value="Chromosome"/>
</dbReference>
<dbReference type="GO" id="GO:1903509">
    <property type="term" value="P:liposaccharide metabolic process"/>
    <property type="evidence" value="ECO:0007669"/>
    <property type="project" value="UniProtKB-ARBA"/>
</dbReference>
<dbReference type="SUPFAM" id="SSF53756">
    <property type="entry name" value="UDP-Glycosyltransferase/glycogen phosphorylase"/>
    <property type="match status" value="1"/>
</dbReference>
<dbReference type="InterPro" id="IPR001296">
    <property type="entry name" value="Glyco_trans_1"/>
</dbReference>
<sequence length="382" mass="41838">MRIAILTEVFLPKIDGVVTRTIRHLEQLAELGHEVLIFATGDAPDEYAGFDVVHVPSLSFRPVYPEIQFGLITPVIPRRLAQFQPDVVHAINPIWTAGWSSLIVSFQGLPLVGSFHTDVPEYTLKLGIPWAKPAAEWGLRTFHGKAQYNLVTSGPMMERAASYGIPNVELWPKAVDTVSFAPGKRTVDMRARLTGGHPDAPLVIFVGRVSAEKSVERCLPIMEELRARVPGTRFAVIGDGPQFREISKAFDRDWITLTGYLSGEELHAAYASGDALLFPSTTETLGFAALEAFASGVPVVAAKAGGLPFVVDDGTTGFLVEPSLPDSAWAEKLEQLLIDAPLHTQMAQAARAEAEHWNWRTSTEAVVEVYKKAITARRALHR</sequence>
<evidence type="ECO:0000313" key="6">
    <source>
        <dbReference type="Proteomes" id="UP000217209"/>
    </source>
</evidence>
<protein>
    <submittedName>
        <fullName evidence="5">GDP-mannose-dependent alpha-mannosyltransferase</fullName>
        <ecNumber evidence="5">2.4.1.-</ecNumber>
    </submittedName>
</protein>
<dbReference type="RefSeq" id="WP_095659567.1">
    <property type="nucleotide sequence ID" value="NZ_CP019688.1"/>
</dbReference>
<evidence type="ECO:0000259" key="3">
    <source>
        <dbReference type="Pfam" id="PF00534"/>
    </source>
</evidence>
<organism evidence="5 6">
    <name type="scientific">Corynebacterium glaucum</name>
    <dbReference type="NCBI Taxonomy" id="187491"/>
    <lineage>
        <taxon>Bacteria</taxon>
        <taxon>Bacillati</taxon>
        <taxon>Actinomycetota</taxon>
        <taxon>Actinomycetes</taxon>
        <taxon>Mycobacteriales</taxon>
        <taxon>Corynebacteriaceae</taxon>
        <taxon>Corynebacterium</taxon>
    </lineage>
</organism>
<accession>A0A1Q2HVB7</accession>
<proteinExistence type="predicted"/>
<evidence type="ECO:0000256" key="2">
    <source>
        <dbReference type="ARBA" id="ARBA00022679"/>
    </source>
</evidence>
<dbReference type="Pfam" id="PF13439">
    <property type="entry name" value="Glyco_transf_4"/>
    <property type="match status" value="1"/>
</dbReference>
<dbReference type="Pfam" id="PF00534">
    <property type="entry name" value="Glycos_transf_1"/>
    <property type="match status" value="1"/>
</dbReference>
<dbReference type="EC" id="2.4.1.-" evidence="5"/>
<dbReference type="EMBL" id="CP019688">
    <property type="protein sequence ID" value="AQQ14775.1"/>
    <property type="molecule type" value="Genomic_DNA"/>
</dbReference>
<dbReference type="InterPro" id="IPR028098">
    <property type="entry name" value="Glyco_trans_4-like_N"/>
</dbReference>
<dbReference type="InterPro" id="IPR050194">
    <property type="entry name" value="Glycosyltransferase_grp1"/>
</dbReference>
<dbReference type="CDD" id="cd03814">
    <property type="entry name" value="GT4-like"/>
    <property type="match status" value="1"/>
</dbReference>
<dbReference type="AlphaFoldDB" id="A0A1Q2HVB7"/>
<dbReference type="KEGG" id="cgv:CGLAU_03995"/>
<reference evidence="5 6" key="1">
    <citation type="submission" date="2016-12" db="EMBL/GenBank/DDBJ databases">
        <authorList>
            <person name="Song W.-J."/>
            <person name="Kurnit D.M."/>
        </authorList>
    </citation>
    <scope>NUCLEOTIDE SEQUENCE [LARGE SCALE GENOMIC DNA]</scope>
    <source>
        <strain evidence="5 6">DSM 30827</strain>
    </source>
</reference>
<dbReference type="Gene3D" id="3.40.50.2000">
    <property type="entry name" value="Glycogen Phosphorylase B"/>
    <property type="match status" value="2"/>
</dbReference>
<dbReference type="PANTHER" id="PTHR45947:SF3">
    <property type="entry name" value="SULFOQUINOVOSYL TRANSFERASE SQD2"/>
    <property type="match status" value="1"/>
</dbReference>
<keyword evidence="2 5" id="KW-0808">Transferase</keyword>
<keyword evidence="6" id="KW-1185">Reference proteome</keyword>
<dbReference type="OrthoDB" id="5242526at2"/>
<gene>
    <name evidence="5" type="primary">mgtA3</name>
    <name evidence="5" type="ORF">CGLAU_03995</name>
</gene>
<dbReference type="PANTHER" id="PTHR45947">
    <property type="entry name" value="SULFOQUINOVOSYL TRANSFERASE SQD2"/>
    <property type="match status" value="1"/>
</dbReference>
<evidence type="ECO:0000259" key="4">
    <source>
        <dbReference type="Pfam" id="PF13439"/>
    </source>
</evidence>
<evidence type="ECO:0000256" key="1">
    <source>
        <dbReference type="ARBA" id="ARBA00022676"/>
    </source>
</evidence>
<name>A0A1Q2HVB7_9CORY</name>
<feature type="domain" description="Glycosyltransferase subfamily 4-like N-terminal" evidence="4">
    <location>
        <begin position="15"/>
        <end position="177"/>
    </location>
</feature>
<evidence type="ECO:0000313" key="5">
    <source>
        <dbReference type="EMBL" id="AQQ14775.1"/>
    </source>
</evidence>